<accession>A0A832M191</accession>
<dbReference type="AlphaFoldDB" id="A0A832M191"/>
<keyword evidence="2" id="KW-1003">Cell membrane</keyword>
<protein>
    <recommendedName>
        <fullName evidence="2">Biotin transporter</fullName>
    </recommendedName>
</protein>
<keyword evidence="3" id="KW-0812">Transmembrane</keyword>
<dbReference type="InterPro" id="IPR003784">
    <property type="entry name" value="BioY"/>
</dbReference>
<keyword evidence="2 3" id="KW-0472">Membrane</keyword>
<keyword evidence="2" id="KW-0813">Transport</keyword>
<comment type="similarity">
    <text evidence="1 2">Belongs to the BioY family.</text>
</comment>
<feature type="transmembrane region" description="Helical" evidence="3">
    <location>
        <begin position="125"/>
        <end position="150"/>
    </location>
</feature>
<feature type="transmembrane region" description="Helical" evidence="3">
    <location>
        <begin position="170"/>
        <end position="187"/>
    </location>
</feature>
<keyword evidence="3" id="KW-1133">Transmembrane helix</keyword>
<organism evidence="4">
    <name type="scientific">Oscillatoriales cyanobacterium SpSt-402</name>
    <dbReference type="NCBI Taxonomy" id="2282168"/>
    <lineage>
        <taxon>Bacteria</taxon>
        <taxon>Bacillati</taxon>
        <taxon>Cyanobacteriota</taxon>
        <taxon>Cyanophyceae</taxon>
        <taxon>Oscillatoriophycideae</taxon>
        <taxon>Oscillatoriales</taxon>
    </lineage>
</organism>
<proteinExistence type="inferred from homology"/>
<dbReference type="GO" id="GO:0015225">
    <property type="term" value="F:biotin transmembrane transporter activity"/>
    <property type="evidence" value="ECO:0007669"/>
    <property type="project" value="UniProtKB-UniRule"/>
</dbReference>
<dbReference type="PANTHER" id="PTHR34295:SF1">
    <property type="entry name" value="BIOTIN TRANSPORTER BIOY"/>
    <property type="match status" value="1"/>
</dbReference>
<name>A0A832M191_9CYAN</name>
<comment type="subcellular location">
    <subcellularLocation>
        <location evidence="2">Cell membrane</location>
        <topology evidence="2">Multi-pass membrane protein</topology>
    </subcellularLocation>
</comment>
<comment type="caution">
    <text evidence="4">The sequence shown here is derived from an EMBL/GenBank/DDBJ whole genome shotgun (WGS) entry which is preliminary data.</text>
</comment>
<feature type="transmembrane region" description="Helical" evidence="3">
    <location>
        <begin position="41"/>
        <end position="59"/>
    </location>
</feature>
<dbReference type="GO" id="GO:0005886">
    <property type="term" value="C:plasma membrane"/>
    <property type="evidence" value="ECO:0007669"/>
    <property type="project" value="UniProtKB-SubCell"/>
</dbReference>
<evidence type="ECO:0000313" key="4">
    <source>
        <dbReference type="EMBL" id="HGW93003.1"/>
    </source>
</evidence>
<sequence length="193" mass="21007">MTIWTELLWALIGLLLTIGGTFLEASIAVPSRDWGHQAIQTHSLGITYQFGAGLLVGCVGGKNAAVLSQIAYIMLGLTPWFPIFAKGGGLSYLREPSFGYLLGFIPAAFVCGYFAFKLLPRLESLAISCASGLLSMHITGILYLGLLWLLRLLPQTELLKAFLKFSVEPLPGQFAVVCAVTLLAYALRQMLFY</sequence>
<dbReference type="EMBL" id="DSRD01000116">
    <property type="protein sequence ID" value="HGW93003.1"/>
    <property type="molecule type" value="Genomic_DNA"/>
</dbReference>
<dbReference type="Pfam" id="PF02632">
    <property type="entry name" value="BioY"/>
    <property type="match status" value="1"/>
</dbReference>
<reference evidence="4" key="1">
    <citation type="journal article" date="2020" name="mSystems">
        <title>Genome- and Community-Level Interaction Insights into Carbon Utilization and Element Cycling Functions of Hydrothermarchaeota in Hydrothermal Sediment.</title>
        <authorList>
            <person name="Zhou Z."/>
            <person name="Liu Y."/>
            <person name="Xu W."/>
            <person name="Pan J."/>
            <person name="Luo Z.H."/>
            <person name="Li M."/>
        </authorList>
    </citation>
    <scope>NUCLEOTIDE SEQUENCE [LARGE SCALE GENOMIC DNA]</scope>
    <source>
        <strain evidence="4">SpSt-402</strain>
    </source>
</reference>
<dbReference type="PIRSF" id="PIRSF016661">
    <property type="entry name" value="BioY"/>
    <property type="match status" value="1"/>
</dbReference>
<evidence type="ECO:0000256" key="2">
    <source>
        <dbReference type="PIRNR" id="PIRNR016661"/>
    </source>
</evidence>
<gene>
    <name evidence="4" type="ORF">ENR47_01775</name>
</gene>
<feature type="transmembrane region" description="Helical" evidence="3">
    <location>
        <begin position="97"/>
        <end position="116"/>
    </location>
</feature>
<evidence type="ECO:0000256" key="1">
    <source>
        <dbReference type="ARBA" id="ARBA00010692"/>
    </source>
</evidence>
<feature type="transmembrane region" description="Helical" evidence="3">
    <location>
        <begin position="66"/>
        <end position="85"/>
    </location>
</feature>
<dbReference type="Gene3D" id="1.10.1760.20">
    <property type="match status" value="1"/>
</dbReference>
<dbReference type="PANTHER" id="PTHR34295">
    <property type="entry name" value="BIOTIN TRANSPORTER BIOY"/>
    <property type="match status" value="1"/>
</dbReference>
<evidence type="ECO:0000256" key="3">
    <source>
        <dbReference type="SAM" id="Phobius"/>
    </source>
</evidence>